<gene>
    <name evidence="1" type="ORF">ACFOJ9_05905</name>
</gene>
<keyword evidence="2" id="KW-1185">Reference proteome</keyword>
<reference evidence="2" key="1">
    <citation type="journal article" date="2019" name="Int. J. Syst. Evol. Microbiol.">
        <title>The Global Catalogue of Microorganisms (GCM) 10K type strain sequencing project: providing services to taxonomists for standard genome sequencing and annotation.</title>
        <authorList>
            <consortium name="The Broad Institute Genomics Platform"/>
            <consortium name="The Broad Institute Genome Sequencing Center for Infectious Disease"/>
            <person name="Wu L."/>
            <person name="Ma J."/>
        </authorList>
    </citation>
    <scope>NUCLEOTIDE SEQUENCE [LARGE SCALE GENOMIC DNA]</scope>
    <source>
        <strain evidence="2">ICMP 19515</strain>
    </source>
</reference>
<protein>
    <submittedName>
        <fullName evidence="1">Helix-turn-helix transcriptional regulator</fullName>
    </submittedName>
</protein>
<dbReference type="Proteomes" id="UP001595648">
    <property type="component" value="Unassembled WGS sequence"/>
</dbReference>
<dbReference type="InterPro" id="IPR009061">
    <property type="entry name" value="DNA-bd_dom_put_sf"/>
</dbReference>
<sequence length="116" mass="13220">MSIVTSGVPPVRSAARIAGVRPASDLRQGTLTGVHGHVLQRTTSQEEKHHVPHLTQIELADRWRLSERTLERWRWRKTGPSYIKIGGKVVYAITDVEAYERRRRAETHSSIIGSWE</sequence>
<evidence type="ECO:0000313" key="2">
    <source>
        <dbReference type="Proteomes" id="UP001595648"/>
    </source>
</evidence>
<name>A0ABV7MJH1_9HYPH</name>
<comment type="caution">
    <text evidence="1">The sequence shown here is derived from an EMBL/GenBank/DDBJ whole genome shotgun (WGS) entry which is preliminary data.</text>
</comment>
<evidence type="ECO:0000313" key="1">
    <source>
        <dbReference type="EMBL" id="MFC3321314.1"/>
    </source>
</evidence>
<organism evidence="1 2">
    <name type="scientific">Mesorhizobium cantuariense</name>
    <dbReference type="NCBI Taxonomy" id="1300275"/>
    <lineage>
        <taxon>Bacteria</taxon>
        <taxon>Pseudomonadati</taxon>
        <taxon>Pseudomonadota</taxon>
        <taxon>Alphaproteobacteria</taxon>
        <taxon>Hyphomicrobiales</taxon>
        <taxon>Phyllobacteriaceae</taxon>
        <taxon>Mesorhizobium</taxon>
    </lineage>
</organism>
<accession>A0ABV7MJH1</accession>
<dbReference type="RefSeq" id="WP_378977578.1">
    <property type="nucleotide sequence ID" value="NZ_JBHRVD010000001.1"/>
</dbReference>
<proteinExistence type="predicted"/>
<dbReference type="SUPFAM" id="SSF46955">
    <property type="entry name" value="Putative DNA-binding domain"/>
    <property type="match status" value="1"/>
</dbReference>
<dbReference type="EMBL" id="JBHRVD010000001">
    <property type="protein sequence ID" value="MFC3321314.1"/>
    <property type="molecule type" value="Genomic_DNA"/>
</dbReference>